<dbReference type="GO" id="GO:0001228">
    <property type="term" value="F:DNA-binding transcription activator activity, RNA polymerase II-specific"/>
    <property type="evidence" value="ECO:0007669"/>
    <property type="project" value="TreeGrafter"/>
</dbReference>
<gene>
    <name evidence="1" type="ORF">PGRI_011110</name>
</gene>
<dbReference type="RefSeq" id="XP_040645777.1">
    <property type="nucleotide sequence ID" value="XM_040788824.1"/>
</dbReference>
<accession>A0A135LE48</accession>
<dbReference type="GeneID" id="63704124"/>
<comment type="caution">
    <text evidence="1">The sequence shown here is derived from an EMBL/GenBank/DDBJ whole genome shotgun (WGS) entry which is preliminary data.</text>
</comment>
<dbReference type="Proteomes" id="UP000070168">
    <property type="component" value="Unassembled WGS sequence"/>
</dbReference>
<evidence type="ECO:0000313" key="2">
    <source>
        <dbReference type="Proteomes" id="UP000070168"/>
    </source>
</evidence>
<organism evidence="1 2">
    <name type="scientific">Penicillium patulum</name>
    <name type="common">Penicillium griseofulvum</name>
    <dbReference type="NCBI Taxonomy" id="5078"/>
    <lineage>
        <taxon>Eukaryota</taxon>
        <taxon>Fungi</taxon>
        <taxon>Dikarya</taxon>
        <taxon>Ascomycota</taxon>
        <taxon>Pezizomycotina</taxon>
        <taxon>Eurotiomycetes</taxon>
        <taxon>Eurotiomycetidae</taxon>
        <taxon>Eurotiales</taxon>
        <taxon>Aspergillaceae</taxon>
        <taxon>Penicillium</taxon>
    </lineage>
</organism>
<dbReference type="Pfam" id="PF11951">
    <property type="entry name" value="Fungal_trans_2"/>
    <property type="match status" value="1"/>
</dbReference>
<dbReference type="PANTHER" id="PTHR47784">
    <property type="entry name" value="STEROL UPTAKE CONTROL PROTEIN 2"/>
    <property type="match status" value="1"/>
</dbReference>
<sequence>MTIPRMATSSHYLLDSIHAFSALHLASVEPDNRASWLNHAAQYQSQACAGLSMVLPDISQPDYEPAFVSSIIIMLFAMGYRVLSVENRPLDPVSVILEARTLMSGPAMLFSRILEAGIEAQLEGWLCLSDTPDGLEVGKHDLGGESVKNTQILFSLHKDILTSMVGLKSMIDARKGEDQPIYQTTWQRLHEAIEPWPNIGPHGGPIAWPLSLSDKFASLLQSGDWIARVMLLHYGVAMRLLCHRWYVRDWGRRLVLATLQLLDNIPQEWEGTISWIRQAAARED</sequence>
<protein>
    <submittedName>
        <fullName evidence="1">Uncharacterized protein</fullName>
    </submittedName>
</protein>
<dbReference type="STRING" id="5078.A0A135LE48"/>
<dbReference type="OMA" id="WYVRDWG"/>
<reference evidence="1 2" key="1">
    <citation type="journal article" date="2016" name="BMC Genomics">
        <title>Genome sequencing and secondary metabolism of the postharvest pathogen Penicillium griseofulvum.</title>
        <authorList>
            <person name="Banani H."/>
            <person name="Marcet-Houben M."/>
            <person name="Ballester A.R."/>
            <person name="Abbruscato P."/>
            <person name="Gonzalez-Candelas L."/>
            <person name="Gabaldon T."/>
            <person name="Spadaro D."/>
        </authorList>
    </citation>
    <scope>NUCLEOTIDE SEQUENCE [LARGE SCALE GENOMIC DNA]</scope>
    <source>
        <strain evidence="1 2">PG3</strain>
    </source>
</reference>
<name>A0A135LE48_PENPA</name>
<dbReference type="InterPro" id="IPR053157">
    <property type="entry name" value="Sterol_Uptake_Regulator"/>
</dbReference>
<dbReference type="AlphaFoldDB" id="A0A135LE48"/>
<dbReference type="PANTHER" id="PTHR47784:SF14">
    <property type="entry name" value="ZN(II)2CYS6 TRANSCRIPTION FACTOR (EUROFUNG)"/>
    <property type="match status" value="1"/>
</dbReference>
<dbReference type="InterPro" id="IPR021858">
    <property type="entry name" value="Fun_TF"/>
</dbReference>
<dbReference type="EMBL" id="LHQR01000065">
    <property type="protein sequence ID" value="KXG47241.1"/>
    <property type="molecule type" value="Genomic_DNA"/>
</dbReference>
<keyword evidence="2" id="KW-1185">Reference proteome</keyword>
<dbReference type="OrthoDB" id="4937900at2759"/>
<proteinExistence type="predicted"/>
<evidence type="ECO:0000313" key="1">
    <source>
        <dbReference type="EMBL" id="KXG47241.1"/>
    </source>
</evidence>